<name>A0A0E9TRT0_ANGAN</name>
<reference evidence="1" key="2">
    <citation type="journal article" date="2015" name="Fish Shellfish Immunol.">
        <title>Early steps in the European eel (Anguilla anguilla)-Vibrio vulnificus interaction in the gills: Role of the RtxA13 toxin.</title>
        <authorList>
            <person name="Callol A."/>
            <person name="Pajuelo D."/>
            <person name="Ebbesson L."/>
            <person name="Teles M."/>
            <person name="MacKenzie S."/>
            <person name="Amaro C."/>
        </authorList>
    </citation>
    <scope>NUCLEOTIDE SEQUENCE</scope>
</reference>
<dbReference type="EMBL" id="GBXM01052336">
    <property type="protein sequence ID" value="JAH56241.1"/>
    <property type="molecule type" value="Transcribed_RNA"/>
</dbReference>
<organism evidence="1">
    <name type="scientific">Anguilla anguilla</name>
    <name type="common">European freshwater eel</name>
    <name type="synonym">Muraena anguilla</name>
    <dbReference type="NCBI Taxonomy" id="7936"/>
    <lineage>
        <taxon>Eukaryota</taxon>
        <taxon>Metazoa</taxon>
        <taxon>Chordata</taxon>
        <taxon>Craniata</taxon>
        <taxon>Vertebrata</taxon>
        <taxon>Euteleostomi</taxon>
        <taxon>Actinopterygii</taxon>
        <taxon>Neopterygii</taxon>
        <taxon>Teleostei</taxon>
        <taxon>Anguilliformes</taxon>
        <taxon>Anguillidae</taxon>
        <taxon>Anguilla</taxon>
    </lineage>
</organism>
<sequence length="51" mass="5983">MFDSPVFPCWVPCWVCPMPDFKMYLFIFVLNNTNMSQLSLSLLNETTVSFK</sequence>
<evidence type="ECO:0000313" key="1">
    <source>
        <dbReference type="EMBL" id="JAH56241.1"/>
    </source>
</evidence>
<dbReference type="AlphaFoldDB" id="A0A0E9TRT0"/>
<reference evidence="1" key="1">
    <citation type="submission" date="2014-11" db="EMBL/GenBank/DDBJ databases">
        <authorList>
            <person name="Amaro Gonzalez C."/>
        </authorList>
    </citation>
    <scope>NUCLEOTIDE SEQUENCE</scope>
</reference>
<protein>
    <submittedName>
        <fullName evidence="1">Uncharacterized protein</fullName>
    </submittedName>
</protein>
<accession>A0A0E9TRT0</accession>
<proteinExistence type="predicted"/>